<dbReference type="Proteomes" id="UP000264146">
    <property type="component" value="Chromosome"/>
</dbReference>
<accession>A0A7Z7VY92</accession>
<name>A0A7Z7VY92_STASC</name>
<dbReference type="PANTHER" id="PTHR43479">
    <property type="entry name" value="ACREF/ENVCD OPERON REPRESSOR-RELATED"/>
    <property type="match status" value="1"/>
</dbReference>
<dbReference type="EMBL" id="UHEF01000001">
    <property type="protein sequence ID" value="SUM90383.1"/>
    <property type="molecule type" value="Genomic_DNA"/>
</dbReference>
<feature type="domain" description="HTH tetR-type" evidence="3">
    <location>
        <begin position="6"/>
        <end position="66"/>
    </location>
</feature>
<organism evidence="5">
    <name type="scientific">Staphylococcus schleiferi</name>
    <dbReference type="NCBI Taxonomy" id="1295"/>
    <lineage>
        <taxon>Bacteria</taxon>
        <taxon>Bacillati</taxon>
        <taxon>Bacillota</taxon>
        <taxon>Bacilli</taxon>
        <taxon>Bacillales</taxon>
        <taxon>Staphylococcaceae</taxon>
        <taxon>Staphylococcus</taxon>
    </lineage>
</organism>
<keyword evidence="1 2" id="KW-0238">DNA-binding</keyword>
<dbReference type="AlphaFoldDB" id="A0A7Z7VY92"/>
<protein>
    <submittedName>
        <fullName evidence="5">TetR family regulatory protein</fullName>
    </submittedName>
</protein>
<dbReference type="GO" id="GO:0003677">
    <property type="term" value="F:DNA binding"/>
    <property type="evidence" value="ECO:0007669"/>
    <property type="project" value="UniProtKB-UniRule"/>
</dbReference>
<reference evidence="5" key="1">
    <citation type="submission" date="2018-06" db="EMBL/GenBank/DDBJ databases">
        <authorList>
            <consortium name="Pathogen Informatics"/>
            <person name="Doyle S."/>
        </authorList>
    </citation>
    <scope>NUCLEOTIDE SEQUENCE [LARGE SCALE GENOMIC DNA]</scope>
    <source>
        <strain evidence="5">NCTC12218</strain>
    </source>
</reference>
<evidence type="ECO:0000259" key="3">
    <source>
        <dbReference type="PROSITE" id="PS50977"/>
    </source>
</evidence>
<evidence type="ECO:0000256" key="1">
    <source>
        <dbReference type="ARBA" id="ARBA00023125"/>
    </source>
</evidence>
<gene>
    <name evidence="5" type="ORF">NCTC12218_02433</name>
</gene>
<evidence type="ECO:0000313" key="6">
    <source>
        <dbReference type="Proteomes" id="UP000264146"/>
    </source>
</evidence>
<dbReference type="GeneID" id="93791061"/>
<dbReference type="InterPro" id="IPR009057">
    <property type="entry name" value="Homeodomain-like_sf"/>
</dbReference>
<feature type="DNA-binding region" description="H-T-H motif" evidence="2">
    <location>
        <begin position="29"/>
        <end position="48"/>
    </location>
</feature>
<evidence type="ECO:0000313" key="5">
    <source>
        <dbReference type="EMBL" id="SUM90383.1"/>
    </source>
</evidence>
<proteinExistence type="predicted"/>
<reference evidence="4 6" key="2">
    <citation type="submission" date="2020-11" db="EMBL/GenBank/DDBJ databases">
        <authorList>
            <consortium name="Pathogen Informatics"/>
        </authorList>
    </citation>
    <scope>NUCLEOTIDE SEQUENCE [LARGE SCALE GENOMIC DNA]</scope>
    <source>
        <strain evidence="4 6">NCTC12218</strain>
    </source>
</reference>
<dbReference type="PANTHER" id="PTHR43479:SF23">
    <property type="entry name" value="HTH TETR-TYPE DOMAIN-CONTAINING PROTEIN"/>
    <property type="match status" value="1"/>
</dbReference>
<dbReference type="EMBL" id="LR962863">
    <property type="protein sequence ID" value="CAD7360731.1"/>
    <property type="molecule type" value="Genomic_DNA"/>
</dbReference>
<sequence>MDRRVRKTKTAIKNAMITLLKTEKLDKITVNQIADVADINRATFYQHYLDKYDLLDQIEQEMIEQMQINFNEKIMRLKAVENAEEAAIVFKEIPRAVLTIMHDDLDRYRVLLTMGRNYEIEQKIGEMIELNLKSLLPNDKEIAGIPFRYFHAFVLGSMWSLMRTWVLDEARSTIDEQVENIYKLMYQGPWRIIYEVYH</sequence>
<evidence type="ECO:0000313" key="4">
    <source>
        <dbReference type="EMBL" id="CAD7360731.1"/>
    </source>
</evidence>
<dbReference type="SUPFAM" id="SSF46689">
    <property type="entry name" value="Homeodomain-like"/>
    <property type="match status" value="1"/>
</dbReference>
<dbReference type="RefSeq" id="WP_126496137.1">
    <property type="nucleotide sequence ID" value="NZ_CALYEE010000015.1"/>
</dbReference>
<dbReference type="PROSITE" id="PS50977">
    <property type="entry name" value="HTH_TETR_2"/>
    <property type="match status" value="1"/>
</dbReference>
<dbReference type="InterPro" id="IPR050624">
    <property type="entry name" value="HTH-type_Tx_Regulator"/>
</dbReference>
<evidence type="ECO:0000256" key="2">
    <source>
        <dbReference type="PROSITE-ProRule" id="PRU00335"/>
    </source>
</evidence>
<dbReference type="Gene3D" id="1.10.357.10">
    <property type="entry name" value="Tetracycline Repressor, domain 2"/>
    <property type="match status" value="1"/>
</dbReference>
<dbReference type="InterPro" id="IPR001647">
    <property type="entry name" value="HTH_TetR"/>
</dbReference>